<dbReference type="InterPro" id="IPR043718">
    <property type="entry name" value="DUF5659"/>
</dbReference>
<dbReference type="AlphaFoldDB" id="A0A1T4YE19"/>
<evidence type="ECO:0000313" key="2">
    <source>
        <dbReference type="EMBL" id="SKA99930.1"/>
    </source>
</evidence>
<dbReference type="STRING" id="1147123.SAMN05443428_13914"/>
<organism evidence="2 3">
    <name type="scientific">Caloramator quimbayensis</name>
    <dbReference type="NCBI Taxonomy" id="1147123"/>
    <lineage>
        <taxon>Bacteria</taxon>
        <taxon>Bacillati</taxon>
        <taxon>Bacillota</taxon>
        <taxon>Clostridia</taxon>
        <taxon>Eubacteriales</taxon>
        <taxon>Clostridiaceae</taxon>
        <taxon>Caloramator</taxon>
    </lineage>
</organism>
<feature type="domain" description="DUF5659" evidence="1">
    <location>
        <begin position="2"/>
        <end position="64"/>
    </location>
</feature>
<gene>
    <name evidence="2" type="ORF">SAMN05443428_13914</name>
</gene>
<evidence type="ECO:0000259" key="1">
    <source>
        <dbReference type="Pfam" id="PF18903"/>
    </source>
</evidence>
<dbReference type="RefSeq" id="WP_078697781.1">
    <property type="nucleotide sequence ID" value="NZ_FUYH01000039.1"/>
</dbReference>
<keyword evidence="3" id="KW-1185">Reference proteome</keyword>
<dbReference type="EMBL" id="FUYH01000039">
    <property type="protein sequence ID" value="SKA99930.1"/>
    <property type="molecule type" value="Genomic_DNA"/>
</dbReference>
<reference evidence="3" key="1">
    <citation type="submission" date="2017-02" db="EMBL/GenBank/DDBJ databases">
        <authorList>
            <person name="Varghese N."/>
            <person name="Submissions S."/>
        </authorList>
    </citation>
    <scope>NUCLEOTIDE SEQUENCE [LARGE SCALE GENOMIC DNA]</scope>
    <source>
        <strain evidence="3">USBA 833</strain>
    </source>
</reference>
<dbReference type="Proteomes" id="UP000190105">
    <property type="component" value="Unassembled WGS sequence"/>
</dbReference>
<accession>A0A1T4YE19</accession>
<name>A0A1T4YE19_9CLOT</name>
<protein>
    <recommendedName>
        <fullName evidence="1">DUF5659 domain-containing protein</fullName>
    </recommendedName>
</protein>
<evidence type="ECO:0000313" key="3">
    <source>
        <dbReference type="Proteomes" id="UP000190105"/>
    </source>
</evidence>
<sequence length="81" mass="9480">MKNNIAVYSSKLAKILCNKGYPIIDLAINKTNNKSLIFFFENREEIWQAIKEYETITKQYKQTISEQLKGGNLDEYENISK</sequence>
<dbReference type="Pfam" id="PF18903">
    <property type="entry name" value="DUF5659"/>
    <property type="match status" value="1"/>
</dbReference>
<proteinExistence type="predicted"/>